<dbReference type="GO" id="GO:0016874">
    <property type="term" value="F:ligase activity"/>
    <property type="evidence" value="ECO:0007669"/>
    <property type="project" value="UniProtKB-KW"/>
</dbReference>
<protein>
    <submittedName>
        <fullName evidence="1">Phenylacetate--CoA ligase family protein</fullName>
    </submittedName>
</protein>
<reference evidence="1 2" key="1">
    <citation type="submission" date="2019-03" db="EMBL/GenBank/DDBJ databases">
        <title>Draft genome sequences of novel Actinobacteria.</title>
        <authorList>
            <person name="Sahin N."/>
            <person name="Ay H."/>
            <person name="Saygin H."/>
        </authorList>
    </citation>
    <scope>NUCLEOTIDE SEQUENCE [LARGE SCALE GENOMIC DNA]</scope>
    <source>
        <strain evidence="1 2">DSM 41900</strain>
    </source>
</reference>
<dbReference type="Proteomes" id="UP000295345">
    <property type="component" value="Unassembled WGS sequence"/>
</dbReference>
<evidence type="ECO:0000313" key="1">
    <source>
        <dbReference type="EMBL" id="TDC71420.1"/>
    </source>
</evidence>
<sequence length="453" mass="49709">MSESRLFLLRDTRRAKRQGHAAIAERQRARLAAMVDYARTHSPYHRRLYRDLPERVADSALLPVTSKRALMAHFDDWVTDGQVTLKRARAHVDDPGLIGHRFREKYLLATTSGTTGRRGLFLVDDRSLAVAGALSLRMLASWLTVGDVAGIVRRGGRLAMVNATGGHFMTAATAARLTASARHRRVRVFPVSAPLPQLVAGLNEYQPTVVASYASMAALLADERRAGRLRVEPALMVLSAEGLPVDQYRRIADVFRVRVGHSYAATECPFLSYSCDHGWYHVNSDWLVLEPVDAEYRPTPPGERSHTVLVSNLANRIQPILRYDLGDSVLWRPDPCACGDPLPAIRVQGRAADALGFPAPGGARVTLPPLVFATLADGVPGAELVQFVHTAPATLRVCFVAAAGIDPDRVWRTLRADLARLFADHRLGHVTVERATEPPQQSPGGKIRLVLPL</sequence>
<dbReference type="SUPFAM" id="SSF56801">
    <property type="entry name" value="Acetyl-CoA synthetase-like"/>
    <property type="match status" value="1"/>
</dbReference>
<organism evidence="1 2">
    <name type="scientific">Streptomyces hainanensis</name>
    <dbReference type="NCBI Taxonomy" id="402648"/>
    <lineage>
        <taxon>Bacteria</taxon>
        <taxon>Bacillati</taxon>
        <taxon>Actinomycetota</taxon>
        <taxon>Actinomycetes</taxon>
        <taxon>Kitasatosporales</taxon>
        <taxon>Streptomycetaceae</taxon>
        <taxon>Streptomyces</taxon>
    </lineage>
</organism>
<keyword evidence="2" id="KW-1185">Reference proteome</keyword>
<dbReference type="EMBL" id="SMKI01000281">
    <property type="protein sequence ID" value="TDC71420.1"/>
    <property type="molecule type" value="Genomic_DNA"/>
</dbReference>
<comment type="caution">
    <text evidence="1">The sequence shown here is derived from an EMBL/GenBank/DDBJ whole genome shotgun (WGS) entry which is preliminary data.</text>
</comment>
<name>A0A4R4T3N4_9ACTN</name>
<evidence type="ECO:0000313" key="2">
    <source>
        <dbReference type="Proteomes" id="UP000295345"/>
    </source>
</evidence>
<proteinExistence type="predicted"/>
<dbReference type="PANTHER" id="PTHR36932:SF1">
    <property type="entry name" value="CAPSULAR POLYSACCHARIDE BIOSYNTHESIS PROTEIN"/>
    <property type="match status" value="1"/>
</dbReference>
<dbReference type="InterPro" id="IPR053158">
    <property type="entry name" value="CapK_Type1_Caps_Biosynth"/>
</dbReference>
<accession>A0A4R4T3N4</accession>
<dbReference type="PANTHER" id="PTHR36932">
    <property type="entry name" value="CAPSULAR POLYSACCHARIDE BIOSYNTHESIS PROTEIN"/>
    <property type="match status" value="1"/>
</dbReference>
<gene>
    <name evidence="1" type="ORF">E1283_23535</name>
</gene>
<dbReference type="RefSeq" id="WP_132820128.1">
    <property type="nucleotide sequence ID" value="NZ_SMKI01000281.1"/>
</dbReference>
<keyword evidence="1" id="KW-0436">Ligase</keyword>
<dbReference type="InterPro" id="IPR042099">
    <property type="entry name" value="ANL_N_sf"/>
</dbReference>
<dbReference type="AlphaFoldDB" id="A0A4R4T3N4"/>
<dbReference type="Gene3D" id="3.40.50.12780">
    <property type="entry name" value="N-terminal domain of ligase-like"/>
    <property type="match status" value="1"/>
</dbReference>
<dbReference type="OrthoDB" id="580775at2"/>